<dbReference type="InterPro" id="IPR000424">
    <property type="entry name" value="Primosome_PriB/ssb"/>
</dbReference>
<dbReference type="Pfam" id="PF00436">
    <property type="entry name" value="SSB"/>
    <property type="match status" value="1"/>
</dbReference>
<dbReference type="PROSITE" id="PS50935">
    <property type="entry name" value="SSB"/>
    <property type="match status" value="1"/>
</dbReference>
<dbReference type="GO" id="GO:0009295">
    <property type="term" value="C:nucleoid"/>
    <property type="evidence" value="ECO:0007669"/>
    <property type="project" value="TreeGrafter"/>
</dbReference>
<dbReference type="Gene3D" id="2.40.50.140">
    <property type="entry name" value="Nucleic acid-binding proteins"/>
    <property type="match status" value="1"/>
</dbReference>
<evidence type="ECO:0000256" key="1">
    <source>
        <dbReference type="ARBA" id="ARBA00023125"/>
    </source>
</evidence>
<dbReference type="PANTHER" id="PTHR10302">
    <property type="entry name" value="SINGLE-STRANDED DNA-BINDING PROTEIN"/>
    <property type="match status" value="1"/>
</dbReference>
<feature type="region of interest" description="Disordered" evidence="2">
    <location>
        <begin position="115"/>
        <end position="141"/>
    </location>
</feature>
<dbReference type="CDD" id="cd04496">
    <property type="entry name" value="SSB_OBF"/>
    <property type="match status" value="1"/>
</dbReference>
<dbReference type="NCBIfam" id="TIGR00621">
    <property type="entry name" value="ssb"/>
    <property type="match status" value="1"/>
</dbReference>
<name>A0A645A7I6_9ZZZZ</name>
<dbReference type="EMBL" id="VSSQ01012291">
    <property type="protein sequence ID" value="MPM48876.1"/>
    <property type="molecule type" value="Genomic_DNA"/>
</dbReference>
<dbReference type="GO" id="GO:0006260">
    <property type="term" value="P:DNA replication"/>
    <property type="evidence" value="ECO:0007669"/>
    <property type="project" value="InterPro"/>
</dbReference>
<proteinExistence type="inferred from homology"/>
<dbReference type="PANTHER" id="PTHR10302:SF27">
    <property type="entry name" value="SINGLE-STRANDED DNA-BINDING PROTEIN"/>
    <property type="match status" value="1"/>
</dbReference>
<evidence type="ECO:0000256" key="2">
    <source>
        <dbReference type="SAM" id="MobiDB-lite"/>
    </source>
</evidence>
<protein>
    <submittedName>
        <fullName evidence="3">Single-stranded DNA-binding protein A</fullName>
    </submittedName>
</protein>
<dbReference type="InterPro" id="IPR011344">
    <property type="entry name" value="ssDNA-bd"/>
</dbReference>
<reference evidence="3" key="1">
    <citation type="submission" date="2019-08" db="EMBL/GenBank/DDBJ databases">
        <authorList>
            <person name="Kucharzyk K."/>
            <person name="Murdoch R.W."/>
            <person name="Higgins S."/>
            <person name="Loffler F."/>
        </authorList>
    </citation>
    <scope>NUCLEOTIDE SEQUENCE</scope>
</reference>
<keyword evidence="1 3" id="KW-0238">DNA-binding</keyword>
<sequence length="141" mass="15477">MYQKIMILGRLGRDPEMRYTPAGKAVTSFNVATDRSYPDSTGKIIKETIWFRVTVWDKLAENCNNFLSKGKMVFVEGRLTVDPKTGGPRIWTAQDGTTRASFEISASTIKFLSPKNEGAGGGAGAGEDDMMDAMPSEEIPF</sequence>
<dbReference type="HAMAP" id="MF_00984">
    <property type="entry name" value="SSB"/>
    <property type="match status" value="1"/>
</dbReference>
<gene>
    <name evidence="3" type="primary">ssbA_3</name>
    <name evidence="3" type="ORF">SDC9_95603</name>
</gene>
<evidence type="ECO:0000313" key="3">
    <source>
        <dbReference type="EMBL" id="MPM48876.1"/>
    </source>
</evidence>
<accession>A0A645A7I6</accession>
<dbReference type="AlphaFoldDB" id="A0A645A7I6"/>
<dbReference type="GO" id="GO:0003697">
    <property type="term" value="F:single-stranded DNA binding"/>
    <property type="evidence" value="ECO:0007669"/>
    <property type="project" value="InterPro"/>
</dbReference>
<dbReference type="SUPFAM" id="SSF50249">
    <property type="entry name" value="Nucleic acid-binding proteins"/>
    <property type="match status" value="1"/>
</dbReference>
<dbReference type="PIRSF" id="PIRSF002070">
    <property type="entry name" value="SSB"/>
    <property type="match status" value="1"/>
</dbReference>
<comment type="caution">
    <text evidence="3">The sequence shown here is derived from an EMBL/GenBank/DDBJ whole genome shotgun (WGS) entry which is preliminary data.</text>
</comment>
<organism evidence="3">
    <name type="scientific">bioreactor metagenome</name>
    <dbReference type="NCBI Taxonomy" id="1076179"/>
    <lineage>
        <taxon>unclassified sequences</taxon>
        <taxon>metagenomes</taxon>
        <taxon>ecological metagenomes</taxon>
    </lineage>
</organism>
<dbReference type="InterPro" id="IPR012340">
    <property type="entry name" value="NA-bd_OB-fold"/>
</dbReference>